<proteinExistence type="predicted"/>
<accession>A0A8X8YEA7</accession>
<dbReference type="InterPro" id="IPR045843">
    <property type="entry name" value="IND-like"/>
</dbReference>
<evidence type="ECO:0000256" key="6">
    <source>
        <dbReference type="SAM" id="MobiDB-lite"/>
    </source>
</evidence>
<organism evidence="8">
    <name type="scientific">Salvia splendens</name>
    <name type="common">Scarlet sage</name>
    <dbReference type="NCBI Taxonomy" id="180675"/>
    <lineage>
        <taxon>Eukaryota</taxon>
        <taxon>Viridiplantae</taxon>
        <taxon>Streptophyta</taxon>
        <taxon>Embryophyta</taxon>
        <taxon>Tracheophyta</taxon>
        <taxon>Spermatophyta</taxon>
        <taxon>Magnoliopsida</taxon>
        <taxon>eudicotyledons</taxon>
        <taxon>Gunneridae</taxon>
        <taxon>Pentapetalae</taxon>
        <taxon>asterids</taxon>
        <taxon>lamiids</taxon>
        <taxon>Lamiales</taxon>
        <taxon>Lamiaceae</taxon>
        <taxon>Nepetoideae</taxon>
        <taxon>Mentheae</taxon>
        <taxon>Salviinae</taxon>
        <taxon>Salvia</taxon>
        <taxon>Salvia subgen. Calosphace</taxon>
        <taxon>core Calosphace</taxon>
    </lineage>
</organism>
<evidence type="ECO:0000256" key="1">
    <source>
        <dbReference type="ARBA" id="ARBA00004123"/>
    </source>
</evidence>
<dbReference type="PANTHER" id="PTHR16223">
    <property type="entry name" value="TRANSCRIPTION FACTOR BHLH83-RELATED"/>
    <property type="match status" value="1"/>
</dbReference>
<reference evidence="8" key="2">
    <citation type="submission" date="2020-08" db="EMBL/GenBank/DDBJ databases">
        <title>Plant Genome Project.</title>
        <authorList>
            <person name="Zhang R.-G."/>
        </authorList>
    </citation>
    <scope>NUCLEOTIDE SEQUENCE</scope>
    <source>
        <strain evidence="8">Huo1</strain>
        <tissue evidence="8">Leaf</tissue>
    </source>
</reference>
<evidence type="ECO:0000256" key="2">
    <source>
        <dbReference type="ARBA" id="ARBA00023015"/>
    </source>
</evidence>
<keyword evidence="3" id="KW-0238">DNA-binding</keyword>
<dbReference type="EMBL" id="PNBA02000003">
    <property type="protein sequence ID" value="KAG6431018.1"/>
    <property type="molecule type" value="Genomic_DNA"/>
</dbReference>
<dbReference type="InterPro" id="IPR036638">
    <property type="entry name" value="HLH_DNA-bd_sf"/>
</dbReference>
<sequence length="174" mass="19551">MESMPLYWRRRNCDSEVSALRKLVKMERRKADVALAEMERERGQPLPRRRRSDGDDSAAAAREELDRDNNQSVTDTASVLHEAIEYIKFLHDQVNAGEKAKDEEGVTKVLKTQGLCLVIISMNECGVDMVEADDELGGGAYIVAAFIGEEQRVAGGEGRERWRCGFELLGNFET</sequence>
<evidence type="ECO:0000313" key="9">
    <source>
        <dbReference type="Proteomes" id="UP000298416"/>
    </source>
</evidence>
<dbReference type="GO" id="GO:0000978">
    <property type="term" value="F:RNA polymerase II cis-regulatory region sequence-specific DNA binding"/>
    <property type="evidence" value="ECO:0007669"/>
    <property type="project" value="TreeGrafter"/>
</dbReference>
<feature type="region of interest" description="Disordered" evidence="6">
    <location>
        <begin position="35"/>
        <end position="73"/>
    </location>
</feature>
<dbReference type="Proteomes" id="UP000298416">
    <property type="component" value="Unassembled WGS sequence"/>
</dbReference>
<protein>
    <recommendedName>
        <fullName evidence="7">BHLH domain-containing protein</fullName>
    </recommendedName>
</protein>
<comment type="subcellular location">
    <subcellularLocation>
        <location evidence="1">Nucleus</location>
    </subcellularLocation>
</comment>
<dbReference type="CDD" id="cd11393">
    <property type="entry name" value="bHLH_AtbHLH_like"/>
    <property type="match status" value="1"/>
</dbReference>
<evidence type="ECO:0000256" key="3">
    <source>
        <dbReference type="ARBA" id="ARBA00023125"/>
    </source>
</evidence>
<feature type="domain" description="BHLH" evidence="7">
    <location>
        <begin position="38"/>
        <end position="90"/>
    </location>
</feature>
<dbReference type="InterPro" id="IPR011598">
    <property type="entry name" value="bHLH_dom"/>
</dbReference>
<dbReference type="AlphaFoldDB" id="A0A8X8YEA7"/>
<keyword evidence="5" id="KW-0539">Nucleus</keyword>
<name>A0A8X8YEA7_SALSN</name>
<dbReference type="GO" id="GO:0005634">
    <property type="term" value="C:nucleus"/>
    <property type="evidence" value="ECO:0007669"/>
    <property type="project" value="UniProtKB-SubCell"/>
</dbReference>
<dbReference type="GO" id="GO:0000981">
    <property type="term" value="F:DNA-binding transcription factor activity, RNA polymerase II-specific"/>
    <property type="evidence" value="ECO:0007669"/>
    <property type="project" value="TreeGrafter"/>
</dbReference>
<keyword evidence="4" id="KW-0804">Transcription</keyword>
<keyword evidence="2" id="KW-0805">Transcription regulation</keyword>
<comment type="caution">
    <text evidence="8">The sequence shown here is derived from an EMBL/GenBank/DDBJ whole genome shotgun (WGS) entry which is preliminary data.</text>
</comment>
<dbReference type="PROSITE" id="PS50888">
    <property type="entry name" value="BHLH"/>
    <property type="match status" value="1"/>
</dbReference>
<gene>
    <name evidence="8" type="ORF">SASPL_109093</name>
</gene>
<dbReference type="Gene3D" id="4.10.280.10">
    <property type="entry name" value="Helix-loop-helix DNA-binding domain"/>
    <property type="match status" value="1"/>
</dbReference>
<reference evidence="8" key="1">
    <citation type="submission" date="2018-01" db="EMBL/GenBank/DDBJ databases">
        <authorList>
            <person name="Mao J.F."/>
        </authorList>
    </citation>
    <scope>NUCLEOTIDE SEQUENCE</scope>
    <source>
        <strain evidence="8">Huo1</strain>
        <tissue evidence="8">Leaf</tissue>
    </source>
</reference>
<keyword evidence="9" id="KW-1185">Reference proteome</keyword>
<dbReference type="SUPFAM" id="SSF47459">
    <property type="entry name" value="HLH, helix-loop-helix DNA-binding domain"/>
    <property type="match status" value="1"/>
</dbReference>
<evidence type="ECO:0000256" key="4">
    <source>
        <dbReference type="ARBA" id="ARBA00023163"/>
    </source>
</evidence>
<dbReference type="InterPro" id="IPR045239">
    <property type="entry name" value="bHLH95_bHLH"/>
</dbReference>
<evidence type="ECO:0000313" key="8">
    <source>
        <dbReference type="EMBL" id="KAG6431018.1"/>
    </source>
</evidence>
<evidence type="ECO:0000259" key="7">
    <source>
        <dbReference type="PROSITE" id="PS50888"/>
    </source>
</evidence>
<dbReference type="GO" id="GO:0046983">
    <property type="term" value="F:protein dimerization activity"/>
    <property type="evidence" value="ECO:0007669"/>
    <property type="project" value="InterPro"/>
</dbReference>
<evidence type="ECO:0000256" key="5">
    <source>
        <dbReference type="ARBA" id="ARBA00023242"/>
    </source>
</evidence>
<dbReference type="PANTHER" id="PTHR16223:SF238">
    <property type="entry name" value="TRANSCRIPTION FACTOR BHLH114"/>
    <property type="match status" value="1"/>
</dbReference>